<dbReference type="EMBL" id="BAAAFE010000002">
    <property type="protein sequence ID" value="GAA0861417.1"/>
    <property type="molecule type" value="Genomic_DNA"/>
</dbReference>
<protein>
    <submittedName>
        <fullName evidence="2">Uncharacterized protein</fullName>
    </submittedName>
</protein>
<proteinExistence type="predicted"/>
<dbReference type="Proteomes" id="UP001500738">
    <property type="component" value="Unassembled WGS sequence"/>
</dbReference>
<reference evidence="3" key="1">
    <citation type="journal article" date="2019" name="Int. J. Syst. Evol. Microbiol.">
        <title>The Global Catalogue of Microorganisms (GCM) 10K type strain sequencing project: providing services to taxonomists for standard genome sequencing and annotation.</title>
        <authorList>
            <consortium name="The Broad Institute Genomics Platform"/>
            <consortium name="The Broad Institute Genome Sequencing Center for Infectious Disease"/>
            <person name="Wu L."/>
            <person name="Ma J."/>
        </authorList>
    </citation>
    <scope>NUCLEOTIDE SEQUENCE [LARGE SCALE GENOMIC DNA]</scope>
    <source>
        <strain evidence="3">JCM 15910</strain>
    </source>
</reference>
<organism evidence="2 3">
    <name type="scientific">Sphingopyxis soli</name>
    <dbReference type="NCBI Taxonomy" id="592051"/>
    <lineage>
        <taxon>Bacteria</taxon>
        <taxon>Pseudomonadati</taxon>
        <taxon>Pseudomonadota</taxon>
        <taxon>Alphaproteobacteria</taxon>
        <taxon>Sphingomonadales</taxon>
        <taxon>Sphingomonadaceae</taxon>
        <taxon>Sphingopyxis</taxon>
    </lineage>
</organism>
<comment type="caution">
    <text evidence="2">The sequence shown here is derived from an EMBL/GenBank/DDBJ whole genome shotgun (WGS) entry which is preliminary data.</text>
</comment>
<evidence type="ECO:0000313" key="3">
    <source>
        <dbReference type="Proteomes" id="UP001500738"/>
    </source>
</evidence>
<keyword evidence="3" id="KW-1185">Reference proteome</keyword>
<evidence type="ECO:0000313" key="2">
    <source>
        <dbReference type="EMBL" id="GAA0861417.1"/>
    </source>
</evidence>
<feature type="region of interest" description="Disordered" evidence="1">
    <location>
        <begin position="11"/>
        <end position="63"/>
    </location>
</feature>
<evidence type="ECO:0000256" key="1">
    <source>
        <dbReference type="SAM" id="MobiDB-lite"/>
    </source>
</evidence>
<sequence length="146" mass="15914">MLLLAALALLTPPGPSGLGEFRPPEEMLEFDFERGDAPSDDGGEDEGEKKDEKGNSKKVQGSLTVPTTWSTSTFLGIVRQCGGKQLSATSLAGNWITVSGARTANDLEIARCVQASTSVRFFVKVKRRAQGGVTYYDQPFRELWDR</sequence>
<dbReference type="RefSeq" id="WP_215353788.1">
    <property type="nucleotide sequence ID" value="NZ_BAAAFE010000002.1"/>
</dbReference>
<accession>A0ABP3X768</accession>
<gene>
    <name evidence="2" type="ORF">GCM10009115_04000</name>
</gene>
<name>A0ABP3X768_9SPHN</name>